<protein>
    <submittedName>
        <fullName evidence="1">Uncharacterized protein</fullName>
    </submittedName>
</protein>
<accession>A0A1Y5FGC9</accession>
<dbReference type="SUPFAM" id="SSF158682">
    <property type="entry name" value="TerB-like"/>
    <property type="match status" value="1"/>
</dbReference>
<reference evidence="2" key="1">
    <citation type="journal article" date="2017" name="Proc. Natl. Acad. Sci. U.S.A.">
        <title>Simulation of Deepwater Horizon oil plume reveals substrate specialization within a complex community of hydrocarbon-degraders.</title>
        <authorList>
            <person name="Hu P."/>
            <person name="Dubinsky E.A."/>
            <person name="Probst A.J."/>
            <person name="Wang J."/>
            <person name="Sieber C.M.K."/>
            <person name="Tom L.M."/>
            <person name="Gardinali P."/>
            <person name="Banfield J.F."/>
            <person name="Atlas R.M."/>
            <person name="Andersen G.L."/>
        </authorList>
    </citation>
    <scope>NUCLEOTIDE SEQUENCE [LARGE SCALE GENOMIC DNA]</scope>
</reference>
<comment type="caution">
    <text evidence="1">The sequence shown here is derived from an EMBL/GenBank/DDBJ whole genome shotgun (WGS) entry which is preliminary data.</text>
</comment>
<proteinExistence type="predicted"/>
<evidence type="ECO:0000313" key="2">
    <source>
        <dbReference type="Proteomes" id="UP000196531"/>
    </source>
</evidence>
<organism evidence="1 2">
    <name type="scientific">Halobacteriovorax marinus</name>
    <dbReference type="NCBI Taxonomy" id="97084"/>
    <lineage>
        <taxon>Bacteria</taxon>
        <taxon>Pseudomonadati</taxon>
        <taxon>Bdellovibrionota</taxon>
        <taxon>Bacteriovoracia</taxon>
        <taxon>Bacteriovoracales</taxon>
        <taxon>Halobacteriovoraceae</taxon>
        <taxon>Halobacteriovorax</taxon>
    </lineage>
</organism>
<dbReference type="AlphaFoldDB" id="A0A1Y5FGC9"/>
<dbReference type="InterPro" id="IPR029024">
    <property type="entry name" value="TerB-like"/>
</dbReference>
<dbReference type="EMBL" id="MAAO01000005">
    <property type="protein sequence ID" value="OUR97895.1"/>
    <property type="molecule type" value="Genomic_DNA"/>
</dbReference>
<gene>
    <name evidence="1" type="ORF">A9Q84_06780</name>
</gene>
<evidence type="ECO:0000313" key="1">
    <source>
        <dbReference type="EMBL" id="OUR97895.1"/>
    </source>
</evidence>
<sequence length="509" mass="60281">MEIVRKSLFTFLDLSMDHFQINESVREKYLTYLISSFHLEMDIIKKWSCVGKGIDYHTFKTWIAKDNRFNRTTRKWPKLEQRITSHYHHTENVLEKMVENSYEDLLLFYEALSLLALFDKKCLMPRISFINWVADCLRLERGDCEIIRENILNDFELSFSHGELSKQAKNEVFLSGMNMAHISDELIDNNEIVFLEQLAKRFALAKSINHDLYFSYLSKNLAKGKSIESYSLHKISAVLLNLIGCDSSIDQSEVKWFKKYLSLPEKMSVRKYLSSDISKVIMGLSNEQRMLCYILGLELSMTDQEFHENEKFWLEKILKGLDTKYEISNDLFYIYLSVVEAHLNEAFRYDSFFLKPLEFFKGNRAKLCKNWQISQILFSKKVKTSELFNFLFEEDFIMQQQDQYNFLIEFSETIMHYKHDSIVSGNFHTLSSSLLTHSEEVLYSELLLSELLKISLLDGQLEQLEEEYLRSLQHKLEVSDRMMHRVVFYTSFLLGTDTTLRPHLNYKRL</sequence>
<name>A0A1Y5FGC9_9BACT</name>
<dbReference type="Proteomes" id="UP000196531">
    <property type="component" value="Unassembled WGS sequence"/>
</dbReference>